<dbReference type="InterPro" id="IPR000306">
    <property type="entry name" value="Znf_FYVE"/>
</dbReference>
<dbReference type="InterPro" id="IPR058923">
    <property type="entry name" value="RCC1-like_dom"/>
</dbReference>
<dbReference type="Pfam" id="PF16457">
    <property type="entry name" value="PH_12"/>
    <property type="match status" value="1"/>
</dbReference>
<evidence type="ECO:0000256" key="5">
    <source>
        <dbReference type="PROSITE-ProRule" id="PRU00091"/>
    </source>
</evidence>
<evidence type="ECO:0000259" key="9">
    <source>
        <dbReference type="PROSITE" id="PS51514"/>
    </source>
</evidence>
<dbReference type="Proteomes" id="UP000325577">
    <property type="component" value="Linkage Group LG1"/>
</dbReference>
<dbReference type="Pfam" id="PF13713">
    <property type="entry name" value="BRX_N"/>
    <property type="match status" value="1"/>
</dbReference>
<dbReference type="InterPro" id="IPR011011">
    <property type="entry name" value="Znf_FYVE_PHD"/>
</dbReference>
<dbReference type="Gene3D" id="2.30.29.30">
    <property type="entry name" value="Pleckstrin-homology domain (PH domain)/Phosphotyrosine-binding domain (PTB)"/>
    <property type="match status" value="1"/>
</dbReference>
<dbReference type="AlphaFoldDB" id="A0A5J5BWX7"/>
<feature type="repeat" description="RCC1" evidence="6">
    <location>
        <begin position="426"/>
        <end position="477"/>
    </location>
</feature>
<dbReference type="InterPro" id="IPR000408">
    <property type="entry name" value="Reg_chr_condens"/>
</dbReference>
<evidence type="ECO:0000256" key="3">
    <source>
        <dbReference type="ARBA" id="ARBA00022771"/>
    </source>
</evidence>
<dbReference type="InterPro" id="IPR027988">
    <property type="entry name" value="BRX_N"/>
</dbReference>
<evidence type="ECO:0000259" key="8">
    <source>
        <dbReference type="PROSITE" id="PS50178"/>
    </source>
</evidence>
<dbReference type="SUPFAM" id="SSF50985">
    <property type="entry name" value="RCC1/BLIP-II"/>
    <property type="match status" value="1"/>
</dbReference>
<dbReference type="Pfam" id="PF25390">
    <property type="entry name" value="WD40_RLD"/>
    <property type="match status" value="1"/>
</dbReference>
<evidence type="ECO:0000256" key="6">
    <source>
        <dbReference type="PROSITE-ProRule" id="PRU00235"/>
    </source>
</evidence>
<dbReference type="EMBL" id="CM018032">
    <property type="protein sequence ID" value="KAA8547653.1"/>
    <property type="molecule type" value="Genomic_DNA"/>
</dbReference>
<feature type="domain" description="FYVE-type" evidence="8">
    <location>
        <begin position="649"/>
        <end position="711"/>
    </location>
</feature>
<keyword evidence="4" id="KW-0862">Zinc</keyword>
<keyword evidence="7" id="KW-0175">Coiled coil</keyword>
<dbReference type="PROSITE" id="PS50012">
    <property type="entry name" value="RCC1_3"/>
    <property type="match status" value="7"/>
</dbReference>
<gene>
    <name evidence="10" type="ORF">F0562_004082</name>
</gene>
<evidence type="ECO:0000256" key="7">
    <source>
        <dbReference type="SAM" id="Coils"/>
    </source>
</evidence>
<dbReference type="SUPFAM" id="SSF50729">
    <property type="entry name" value="PH domain-like"/>
    <property type="match status" value="1"/>
</dbReference>
<keyword evidence="1" id="KW-0479">Metal-binding</keyword>
<dbReference type="CDD" id="cd13365">
    <property type="entry name" value="PH_PLC_plant-like"/>
    <property type="match status" value="1"/>
</dbReference>
<dbReference type="Pfam" id="PF08381">
    <property type="entry name" value="BRX"/>
    <property type="match status" value="1"/>
</dbReference>
<reference evidence="10 11" key="1">
    <citation type="submission" date="2019-09" db="EMBL/GenBank/DDBJ databases">
        <title>A chromosome-level genome assembly of the Chinese tupelo Nyssa sinensis.</title>
        <authorList>
            <person name="Yang X."/>
            <person name="Kang M."/>
            <person name="Yang Y."/>
            <person name="Xiong H."/>
            <person name="Wang M."/>
            <person name="Zhang Z."/>
            <person name="Wang Z."/>
            <person name="Wu H."/>
            <person name="Ma T."/>
            <person name="Liu J."/>
            <person name="Xi Z."/>
        </authorList>
    </citation>
    <scope>NUCLEOTIDE SEQUENCE [LARGE SCALE GENOMIC DNA]</scope>
    <source>
        <strain evidence="10">J267</strain>
        <tissue evidence="10">Leaf</tissue>
    </source>
</reference>
<dbReference type="PANTHER" id="PTHR22870:SF350">
    <property type="entry name" value="F12P19.9 PROTEIN"/>
    <property type="match status" value="1"/>
</dbReference>
<dbReference type="PRINTS" id="PR00633">
    <property type="entry name" value="RCCNDNSATION"/>
</dbReference>
<protein>
    <recommendedName>
        <fullName evidence="12">FYVE-type domain-containing protein</fullName>
    </recommendedName>
</protein>
<feature type="domain" description="BRX" evidence="9">
    <location>
        <begin position="1023"/>
        <end position="1078"/>
    </location>
</feature>
<keyword evidence="3 5" id="KW-0863">Zinc-finger</keyword>
<dbReference type="PROSITE" id="PS50178">
    <property type="entry name" value="ZF_FYVE"/>
    <property type="match status" value="1"/>
</dbReference>
<accession>A0A5J5BWX7</accession>
<dbReference type="Gene3D" id="2.130.10.30">
    <property type="entry name" value="Regulator of chromosome condensation 1/beta-lactamase-inhibitor protein II"/>
    <property type="match status" value="2"/>
</dbReference>
<keyword evidence="2" id="KW-0677">Repeat</keyword>
<organism evidence="10 11">
    <name type="scientific">Nyssa sinensis</name>
    <dbReference type="NCBI Taxonomy" id="561372"/>
    <lineage>
        <taxon>Eukaryota</taxon>
        <taxon>Viridiplantae</taxon>
        <taxon>Streptophyta</taxon>
        <taxon>Embryophyta</taxon>
        <taxon>Tracheophyta</taxon>
        <taxon>Spermatophyta</taxon>
        <taxon>Magnoliopsida</taxon>
        <taxon>eudicotyledons</taxon>
        <taxon>Gunneridae</taxon>
        <taxon>Pentapetalae</taxon>
        <taxon>asterids</taxon>
        <taxon>Cornales</taxon>
        <taxon>Nyssaceae</taxon>
        <taxon>Nyssa</taxon>
    </lineage>
</organism>
<evidence type="ECO:0000256" key="4">
    <source>
        <dbReference type="ARBA" id="ARBA00022833"/>
    </source>
</evidence>
<feature type="repeat" description="RCC1" evidence="6">
    <location>
        <begin position="371"/>
        <end position="425"/>
    </location>
</feature>
<evidence type="ECO:0000313" key="10">
    <source>
        <dbReference type="EMBL" id="KAA8547653.1"/>
    </source>
</evidence>
<dbReference type="GO" id="GO:0008270">
    <property type="term" value="F:zinc ion binding"/>
    <property type="evidence" value="ECO:0007669"/>
    <property type="project" value="UniProtKB-KW"/>
</dbReference>
<name>A0A5J5BWX7_9ASTE</name>
<evidence type="ECO:0000256" key="2">
    <source>
        <dbReference type="ARBA" id="ARBA00022737"/>
    </source>
</evidence>
<dbReference type="InterPro" id="IPR009091">
    <property type="entry name" value="RCC1/BLIP-II"/>
</dbReference>
<dbReference type="SMART" id="SM00064">
    <property type="entry name" value="FYVE"/>
    <property type="match status" value="1"/>
</dbReference>
<evidence type="ECO:0000256" key="1">
    <source>
        <dbReference type="ARBA" id="ARBA00022723"/>
    </source>
</evidence>
<dbReference type="InterPro" id="IPR013591">
    <property type="entry name" value="Brevis_radix_dom"/>
</dbReference>
<dbReference type="InterPro" id="IPR051210">
    <property type="entry name" value="Ub_ligase/GEF_domain"/>
</dbReference>
<dbReference type="InterPro" id="IPR001849">
    <property type="entry name" value="PH_domain"/>
</dbReference>
<feature type="repeat" description="RCC1" evidence="6">
    <location>
        <begin position="319"/>
        <end position="370"/>
    </location>
</feature>
<feature type="repeat" description="RCC1" evidence="6">
    <location>
        <begin position="262"/>
        <end position="318"/>
    </location>
</feature>
<dbReference type="PANTHER" id="PTHR22870">
    <property type="entry name" value="REGULATOR OF CHROMOSOME CONDENSATION"/>
    <property type="match status" value="1"/>
</dbReference>
<feature type="repeat" description="RCC1" evidence="6">
    <location>
        <begin position="489"/>
        <end position="540"/>
    </location>
</feature>
<evidence type="ECO:0000313" key="11">
    <source>
        <dbReference type="Proteomes" id="UP000325577"/>
    </source>
</evidence>
<proteinExistence type="predicted"/>
<dbReference type="PROSITE" id="PS00626">
    <property type="entry name" value="RCC1_2"/>
    <property type="match status" value="1"/>
</dbReference>
<dbReference type="Pfam" id="PF01363">
    <property type="entry name" value="FYVE"/>
    <property type="match status" value="1"/>
</dbReference>
<dbReference type="SUPFAM" id="SSF57903">
    <property type="entry name" value="FYVE/PHD zinc finger"/>
    <property type="match status" value="1"/>
</dbReference>
<feature type="repeat" description="RCC1" evidence="6">
    <location>
        <begin position="593"/>
        <end position="644"/>
    </location>
</feature>
<feature type="coiled-coil region" evidence="7">
    <location>
        <begin position="853"/>
        <end position="887"/>
    </location>
</feature>
<evidence type="ECO:0008006" key="12">
    <source>
        <dbReference type="Google" id="ProtNLM"/>
    </source>
</evidence>
<dbReference type="Gene3D" id="3.30.40.10">
    <property type="entry name" value="Zinc/RING finger domain, C3HC4 (zinc finger)"/>
    <property type="match status" value="1"/>
</dbReference>
<dbReference type="InterPro" id="IPR013083">
    <property type="entry name" value="Znf_RING/FYVE/PHD"/>
</dbReference>
<dbReference type="OrthoDB" id="5981550at2759"/>
<sequence length="1092" mass="121015">MSEELSATVPSDRAVEQAIVTLKKGAHLLKYGRRGKPKFCPFRLSTDEKYLIWYSGQQEKQLRVSLVTKIIRGQRTVTFQRQLQPERECQSFSLIYANGERSLDLICKDKSQADSWFVGLTAVISRCHRPKLLGTLKNRRGAQSCDNSPAGYMRRKHNLGLSEETTKYSQVHSLSGSPTQSLSERCFSDGLSCSSDSFYSESSLSSMQNVMDILVPNSPYIEPDYLKKRGSVLGGKEIQTNMLSRFVKPAHGSPQIGKNVLRDVLIWGEGIEGGCLGGVVDNGVQLDALSPKLLESTMMLDVQKISLGGKHAATVTKQGEVFCWGQGKGGRLGHKVDMDVTCPKIVDSLTEIYVKSVACGEYQTCAVTLSGELYTWGDNSYGSDLISEDRNRSQWLPHRLSGPLNGVSVSNVACGPWHTAIVSTSGQLFTYGDGTFGVLGHGNIQSIFQPKEVESLKGLWVKSVACGPWHTAAIVEIMADQFKFNGPGGKLFTWGDGDKGRLGHANQERKLLPTCVAQLVDRDFVQVSCGRMLTVGLTNTGVIYTMGSAVHGQLGNPKAKDKSITVVQGKLKDEFVREISSGSYHIAILTSRGSIYTWGKGVNGQLGLGDNEDRDSPTLVEALRDRQVESITCGSNSTAAICLHKPISSTDQSACRGCSMAFGFTRKKHNCYNCGLLFCHACSSKKVANASLAPNKSKPFRVCDPCFKQLQRITHSDRVSKLESCSPRLLLTTQKALSDEKEDKGDATIKRNQMMSTRKSCTEDKQYCERKTTKHQVENQQLLDPMLPRWGQVPCPVLFKTSCSEQTMAHIPVLQNQLLSIPSVCWQEDPLVSSKSITSTAMNVEGGLSESDEKMLTEEVQKLRAEVESLEELCQTRREKIQECQQRIEETWSLAKEEAAKCKAAKDVIKALTLRLRTMSEKLSAGREVNDCIGANLPQITSIHTDSPALKGANPMFVSAHLPPEVGPPEDKFGSLCSSPAVFSNTLKSLYDKDMYHGDTRSAEESSVRRTDSRQNGIKALKHEWVEQYEPGVYITFTTLPSGQKGLKRVRFSRKKFTEKEAERWWEENQLEVYQKYDIEGYRSSNQDMVKR</sequence>
<dbReference type="InterPro" id="IPR017455">
    <property type="entry name" value="Znf_FYVE-rel"/>
</dbReference>
<feature type="repeat" description="RCC1" evidence="6">
    <location>
        <begin position="541"/>
        <end position="592"/>
    </location>
</feature>
<dbReference type="InterPro" id="IPR011993">
    <property type="entry name" value="PH-like_dom_sf"/>
</dbReference>
<dbReference type="PROSITE" id="PS51514">
    <property type="entry name" value="BRX"/>
    <property type="match status" value="1"/>
</dbReference>
<keyword evidence="11" id="KW-1185">Reference proteome</keyword>